<proteinExistence type="predicted"/>
<organism evidence="1 2">
    <name type="scientific">Corchorus olitorius</name>
    <dbReference type="NCBI Taxonomy" id="93759"/>
    <lineage>
        <taxon>Eukaryota</taxon>
        <taxon>Viridiplantae</taxon>
        <taxon>Streptophyta</taxon>
        <taxon>Embryophyta</taxon>
        <taxon>Tracheophyta</taxon>
        <taxon>Spermatophyta</taxon>
        <taxon>Magnoliopsida</taxon>
        <taxon>eudicotyledons</taxon>
        <taxon>Gunneridae</taxon>
        <taxon>Pentapetalae</taxon>
        <taxon>rosids</taxon>
        <taxon>malvids</taxon>
        <taxon>Malvales</taxon>
        <taxon>Malvaceae</taxon>
        <taxon>Grewioideae</taxon>
        <taxon>Apeibeae</taxon>
        <taxon>Corchorus</taxon>
    </lineage>
</organism>
<gene>
    <name evidence="1" type="ORF">COLO4_35442</name>
</gene>
<dbReference type="Proteomes" id="UP000187203">
    <property type="component" value="Unassembled WGS sequence"/>
</dbReference>
<reference evidence="2" key="1">
    <citation type="submission" date="2013-09" db="EMBL/GenBank/DDBJ databases">
        <title>Corchorus olitorius genome sequencing.</title>
        <authorList>
            <person name="Alam M."/>
            <person name="Haque M.S."/>
            <person name="Islam M.S."/>
            <person name="Emdad E.M."/>
            <person name="Islam M.M."/>
            <person name="Ahmed B."/>
            <person name="Halim A."/>
            <person name="Hossen Q.M.M."/>
            <person name="Hossain M.Z."/>
            <person name="Ahmed R."/>
            <person name="Khan M.M."/>
            <person name="Islam R."/>
            <person name="Rashid M.M."/>
            <person name="Khan S.A."/>
            <person name="Rahman M.S."/>
            <person name="Alam M."/>
            <person name="Yahiya A.S."/>
            <person name="Khan M.S."/>
            <person name="Azam M.S."/>
            <person name="Haque T."/>
            <person name="Lashkar M.Z.H."/>
            <person name="Akhand A.I."/>
            <person name="Morshed G."/>
            <person name="Roy S."/>
            <person name="Uddin K.S."/>
            <person name="Rabeya T."/>
            <person name="Hossain A.S."/>
            <person name="Chowdhury A."/>
            <person name="Snigdha A.R."/>
            <person name="Mortoza M.S."/>
            <person name="Matin S.A."/>
            <person name="Hoque S.M.E."/>
            <person name="Islam M.K."/>
            <person name="Roy D.K."/>
            <person name="Haider R."/>
            <person name="Moosa M.M."/>
            <person name="Elias S.M."/>
            <person name="Hasan A.M."/>
            <person name="Jahan S."/>
            <person name="Shafiuddin M."/>
            <person name="Mahmood N."/>
            <person name="Shommy N.S."/>
        </authorList>
    </citation>
    <scope>NUCLEOTIDE SEQUENCE [LARGE SCALE GENOMIC DNA]</scope>
    <source>
        <strain evidence="2">cv. O-4</strain>
    </source>
</reference>
<keyword evidence="2" id="KW-1185">Reference proteome</keyword>
<dbReference type="AlphaFoldDB" id="A0A1R3GGW0"/>
<name>A0A1R3GGW0_9ROSI</name>
<sequence>MKLSCFGLLRWSEATRRVPWSQPEATNIAIKCACMYAVKQASARYSKLTAFDLTDAAVYKEEIPVHTWGLLLYLSQTNKASMGT</sequence>
<dbReference type="EMBL" id="AWUE01022598">
    <property type="protein sequence ID" value="OMO57297.1"/>
    <property type="molecule type" value="Genomic_DNA"/>
</dbReference>
<protein>
    <submittedName>
        <fullName evidence="1">Uncharacterized protein</fullName>
    </submittedName>
</protein>
<evidence type="ECO:0000313" key="1">
    <source>
        <dbReference type="EMBL" id="OMO57297.1"/>
    </source>
</evidence>
<accession>A0A1R3GGW0</accession>
<evidence type="ECO:0000313" key="2">
    <source>
        <dbReference type="Proteomes" id="UP000187203"/>
    </source>
</evidence>
<comment type="caution">
    <text evidence="1">The sequence shown here is derived from an EMBL/GenBank/DDBJ whole genome shotgun (WGS) entry which is preliminary data.</text>
</comment>